<organism evidence="2 3">
    <name type="scientific">Labrys okinawensis</name>
    <dbReference type="NCBI Taxonomy" id="346911"/>
    <lineage>
        <taxon>Bacteria</taxon>
        <taxon>Pseudomonadati</taxon>
        <taxon>Pseudomonadota</taxon>
        <taxon>Alphaproteobacteria</taxon>
        <taxon>Hyphomicrobiales</taxon>
        <taxon>Xanthobacteraceae</taxon>
        <taxon>Labrys</taxon>
    </lineage>
</organism>
<dbReference type="OrthoDB" id="8447544at2"/>
<evidence type="ECO:0000256" key="1">
    <source>
        <dbReference type="SAM" id="SignalP"/>
    </source>
</evidence>
<name>A0A2S9Q7Y8_9HYPH</name>
<comment type="caution">
    <text evidence="2">The sequence shown here is derived from an EMBL/GenBank/DDBJ whole genome shotgun (WGS) entry which is preliminary data.</text>
</comment>
<dbReference type="EMBL" id="PUEJ01000008">
    <property type="protein sequence ID" value="PRH85461.1"/>
    <property type="molecule type" value="Genomic_DNA"/>
</dbReference>
<keyword evidence="3" id="KW-1185">Reference proteome</keyword>
<keyword evidence="1" id="KW-0732">Signal</keyword>
<evidence type="ECO:0000313" key="3">
    <source>
        <dbReference type="Proteomes" id="UP000237682"/>
    </source>
</evidence>
<evidence type="ECO:0000313" key="2">
    <source>
        <dbReference type="EMBL" id="PRH85461.1"/>
    </source>
</evidence>
<dbReference type="Proteomes" id="UP000237682">
    <property type="component" value="Unassembled WGS sequence"/>
</dbReference>
<feature type="signal peptide" evidence="1">
    <location>
        <begin position="1"/>
        <end position="22"/>
    </location>
</feature>
<accession>A0A2S9Q7Y8</accession>
<gene>
    <name evidence="2" type="ORF">C5L14_20950</name>
</gene>
<proteinExistence type="predicted"/>
<reference evidence="2 3" key="1">
    <citation type="submission" date="2018-02" db="EMBL/GenBank/DDBJ databases">
        <title>Whole genome sequencing of endophytic bacterium.</title>
        <authorList>
            <person name="Eedara R."/>
            <person name="Podile A.R."/>
        </authorList>
    </citation>
    <scope>NUCLEOTIDE SEQUENCE [LARGE SCALE GENOMIC DNA]</scope>
    <source>
        <strain evidence="2 3">RP1T</strain>
    </source>
</reference>
<dbReference type="AlphaFoldDB" id="A0A2S9Q7Y8"/>
<dbReference type="RefSeq" id="WP_105864021.1">
    <property type="nucleotide sequence ID" value="NZ_PUEJ01000008.1"/>
</dbReference>
<protein>
    <submittedName>
        <fullName evidence="2">Uncharacterized protein</fullName>
    </submittedName>
</protein>
<feature type="chain" id="PRO_5015567796" evidence="1">
    <location>
        <begin position="23"/>
        <end position="138"/>
    </location>
</feature>
<sequence length="138" mass="15181">MTAVRAILAAALAALMAGPAMAQDRPDDYMTFSCTHLPAMKVTQQLVALYGDKGDKLVVASDLETYLALVSMDNVARLRKDRQAYEKFFPAQQVGGQRKAPVTLHYYLGKDEKSGKQRLEVTNSANGRKVMDCTPVQK</sequence>